<proteinExistence type="predicted"/>
<accession>A0A8X6HGI9</accession>
<evidence type="ECO:0000256" key="1">
    <source>
        <dbReference type="SAM" id="MobiDB-lite"/>
    </source>
</evidence>
<gene>
    <name evidence="2" type="ORF">TNCT_120991</name>
</gene>
<evidence type="ECO:0000313" key="2">
    <source>
        <dbReference type="EMBL" id="GFR23234.1"/>
    </source>
</evidence>
<reference evidence="2" key="1">
    <citation type="submission" date="2020-07" db="EMBL/GenBank/DDBJ databases">
        <title>Multicomponent nature underlies the extraordinary mechanical properties of spider dragline silk.</title>
        <authorList>
            <person name="Kono N."/>
            <person name="Nakamura H."/>
            <person name="Mori M."/>
            <person name="Yoshida Y."/>
            <person name="Ohtoshi R."/>
            <person name="Malay A.D."/>
            <person name="Moran D.A.P."/>
            <person name="Tomita M."/>
            <person name="Numata K."/>
            <person name="Arakawa K."/>
        </authorList>
    </citation>
    <scope>NUCLEOTIDE SEQUENCE</scope>
</reference>
<feature type="region of interest" description="Disordered" evidence="1">
    <location>
        <begin position="1"/>
        <end position="29"/>
    </location>
</feature>
<dbReference type="Proteomes" id="UP000887116">
    <property type="component" value="Unassembled WGS sequence"/>
</dbReference>
<organism evidence="2 3">
    <name type="scientific">Trichonephila clavata</name>
    <name type="common">Joro spider</name>
    <name type="synonym">Nephila clavata</name>
    <dbReference type="NCBI Taxonomy" id="2740835"/>
    <lineage>
        <taxon>Eukaryota</taxon>
        <taxon>Metazoa</taxon>
        <taxon>Ecdysozoa</taxon>
        <taxon>Arthropoda</taxon>
        <taxon>Chelicerata</taxon>
        <taxon>Arachnida</taxon>
        <taxon>Araneae</taxon>
        <taxon>Araneomorphae</taxon>
        <taxon>Entelegynae</taxon>
        <taxon>Araneoidea</taxon>
        <taxon>Nephilidae</taxon>
        <taxon>Trichonephila</taxon>
    </lineage>
</organism>
<sequence>MSTTKSSQPKTTEGCERPIGNMEKRPSFHPYRFEKDDDIVCLSREKKPEEEYSAASPHTRHVRRRIRPRLRLCRTYLETRRR</sequence>
<dbReference type="AlphaFoldDB" id="A0A8X6HGI9"/>
<dbReference type="EMBL" id="BMAO01018406">
    <property type="protein sequence ID" value="GFR23234.1"/>
    <property type="molecule type" value="Genomic_DNA"/>
</dbReference>
<evidence type="ECO:0000313" key="3">
    <source>
        <dbReference type="Proteomes" id="UP000887116"/>
    </source>
</evidence>
<keyword evidence="3" id="KW-1185">Reference proteome</keyword>
<comment type="caution">
    <text evidence="2">The sequence shown here is derived from an EMBL/GenBank/DDBJ whole genome shotgun (WGS) entry which is preliminary data.</text>
</comment>
<protein>
    <submittedName>
        <fullName evidence="2">Uncharacterized protein</fullName>
    </submittedName>
</protein>
<feature type="compositionally biased region" description="Polar residues" evidence="1">
    <location>
        <begin position="1"/>
        <end position="11"/>
    </location>
</feature>
<name>A0A8X6HGI9_TRICU</name>